<dbReference type="PROSITE" id="PS50928">
    <property type="entry name" value="ABC_TM1"/>
    <property type="match status" value="1"/>
</dbReference>
<organism evidence="9">
    <name type="scientific">Caldilineaceae bacterium SB0664_bin_27</name>
    <dbReference type="NCBI Taxonomy" id="2605260"/>
    <lineage>
        <taxon>Bacteria</taxon>
        <taxon>Bacillati</taxon>
        <taxon>Chloroflexota</taxon>
        <taxon>Caldilineae</taxon>
        <taxon>Caldilineales</taxon>
        <taxon>Caldilineaceae</taxon>
    </lineage>
</organism>
<evidence type="ECO:0000313" key="9">
    <source>
        <dbReference type="EMBL" id="MXY93187.1"/>
    </source>
</evidence>
<comment type="similarity">
    <text evidence="7">Belongs to the binding-protein-dependent transport system permease family.</text>
</comment>
<feature type="transmembrane region" description="Helical" evidence="7">
    <location>
        <begin position="171"/>
        <end position="193"/>
    </location>
</feature>
<feature type="domain" description="ABC transmembrane type-1" evidence="8">
    <location>
        <begin position="86"/>
        <end position="297"/>
    </location>
</feature>
<accession>A0A6B0YRJ5</accession>
<dbReference type="Pfam" id="PF00528">
    <property type="entry name" value="BPD_transp_1"/>
    <property type="match status" value="1"/>
</dbReference>
<evidence type="ECO:0000256" key="1">
    <source>
        <dbReference type="ARBA" id="ARBA00004651"/>
    </source>
</evidence>
<evidence type="ECO:0000256" key="7">
    <source>
        <dbReference type="RuleBase" id="RU363032"/>
    </source>
</evidence>
<keyword evidence="5 7" id="KW-1133">Transmembrane helix</keyword>
<comment type="subcellular location">
    <subcellularLocation>
        <location evidence="1 7">Cell membrane</location>
        <topology evidence="1 7">Multi-pass membrane protein</topology>
    </subcellularLocation>
</comment>
<dbReference type="GO" id="GO:0005886">
    <property type="term" value="C:plasma membrane"/>
    <property type="evidence" value="ECO:0007669"/>
    <property type="project" value="UniProtKB-SubCell"/>
</dbReference>
<evidence type="ECO:0000256" key="3">
    <source>
        <dbReference type="ARBA" id="ARBA00022475"/>
    </source>
</evidence>
<evidence type="ECO:0000256" key="2">
    <source>
        <dbReference type="ARBA" id="ARBA00022448"/>
    </source>
</evidence>
<feature type="transmembrane region" description="Helical" evidence="7">
    <location>
        <begin position="90"/>
        <end position="111"/>
    </location>
</feature>
<dbReference type="PANTHER" id="PTHR30193:SF1">
    <property type="entry name" value="ABC TRANSPORTER PERMEASE PROTEIN YESP-RELATED"/>
    <property type="match status" value="1"/>
</dbReference>
<dbReference type="InterPro" id="IPR035906">
    <property type="entry name" value="MetI-like_sf"/>
</dbReference>
<keyword evidence="2 7" id="KW-0813">Transport</keyword>
<dbReference type="PANTHER" id="PTHR30193">
    <property type="entry name" value="ABC TRANSPORTER PERMEASE PROTEIN"/>
    <property type="match status" value="1"/>
</dbReference>
<evidence type="ECO:0000256" key="6">
    <source>
        <dbReference type="ARBA" id="ARBA00023136"/>
    </source>
</evidence>
<keyword evidence="3" id="KW-1003">Cell membrane</keyword>
<reference evidence="9" key="1">
    <citation type="submission" date="2019-09" db="EMBL/GenBank/DDBJ databases">
        <title>Characterisation of the sponge microbiome using genome-centric metagenomics.</title>
        <authorList>
            <person name="Engelberts J.P."/>
            <person name="Robbins S.J."/>
            <person name="De Goeij J.M."/>
            <person name="Aranda M."/>
            <person name="Bell S.C."/>
            <person name="Webster N.S."/>
        </authorList>
    </citation>
    <scope>NUCLEOTIDE SEQUENCE</scope>
    <source>
        <strain evidence="9">SB0664_bin_27</strain>
    </source>
</reference>
<keyword evidence="6 7" id="KW-0472">Membrane</keyword>
<proteinExistence type="inferred from homology"/>
<keyword evidence="4 7" id="KW-0812">Transmembrane</keyword>
<feature type="transmembrane region" description="Helical" evidence="7">
    <location>
        <begin position="123"/>
        <end position="143"/>
    </location>
</feature>
<evidence type="ECO:0000259" key="8">
    <source>
        <dbReference type="PROSITE" id="PS50928"/>
    </source>
</evidence>
<evidence type="ECO:0000256" key="5">
    <source>
        <dbReference type="ARBA" id="ARBA00022989"/>
    </source>
</evidence>
<dbReference type="InterPro" id="IPR051393">
    <property type="entry name" value="ABC_transporter_permease"/>
</dbReference>
<dbReference type="GO" id="GO:0055085">
    <property type="term" value="P:transmembrane transport"/>
    <property type="evidence" value="ECO:0007669"/>
    <property type="project" value="InterPro"/>
</dbReference>
<evidence type="ECO:0000256" key="4">
    <source>
        <dbReference type="ARBA" id="ARBA00022692"/>
    </source>
</evidence>
<gene>
    <name evidence="9" type="ORF">F4Y42_07010</name>
</gene>
<sequence>MTSQPQTAVRPAEKASLFGWWRWRRIEGYLFIAPWLIGFVAFVLGPFLASFFLSFADWNLVRPPTWVGLEHYRTMFTNDPKYIKSFVNTVYFTVFHVPLILVVALFIALLLNRQLPGIGVFRTLFYLPSVTAGVATAILWRFIFNYHYGLLNQAIGLVGIDGPNWLGSTKWAMPAFIIMSTWGFGSLMVLYLAGLQGVPRELYEAAEIDGATAWDKLLNVTIPMMSPVIFFTMIMTIIGSFQIFTAAFVMTEGGPADATLFYILYLYRSAFQWLRIGYASAMAWILFLVILALTLIQLKLSRRWVFYAGEELT</sequence>
<comment type="caution">
    <text evidence="9">The sequence shown here is derived from an EMBL/GenBank/DDBJ whole genome shotgun (WGS) entry which is preliminary data.</text>
</comment>
<feature type="transmembrane region" description="Helical" evidence="7">
    <location>
        <begin position="270"/>
        <end position="296"/>
    </location>
</feature>
<dbReference type="EMBL" id="VXRG01000061">
    <property type="protein sequence ID" value="MXY93187.1"/>
    <property type="molecule type" value="Genomic_DNA"/>
</dbReference>
<dbReference type="Gene3D" id="1.10.3720.10">
    <property type="entry name" value="MetI-like"/>
    <property type="match status" value="1"/>
</dbReference>
<feature type="transmembrane region" description="Helical" evidence="7">
    <location>
        <begin position="29"/>
        <end position="56"/>
    </location>
</feature>
<protein>
    <submittedName>
        <fullName evidence="9">Sugar ABC transporter permease</fullName>
    </submittedName>
</protein>
<dbReference type="InterPro" id="IPR000515">
    <property type="entry name" value="MetI-like"/>
</dbReference>
<dbReference type="AlphaFoldDB" id="A0A6B0YRJ5"/>
<name>A0A6B0YRJ5_9CHLR</name>
<dbReference type="SUPFAM" id="SSF161098">
    <property type="entry name" value="MetI-like"/>
    <property type="match status" value="1"/>
</dbReference>
<dbReference type="CDD" id="cd06261">
    <property type="entry name" value="TM_PBP2"/>
    <property type="match status" value="1"/>
</dbReference>
<feature type="transmembrane region" description="Helical" evidence="7">
    <location>
        <begin position="228"/>
        <end position="250"/>
    </location>
</feature>